<dbReference type="VEuPathDB" id="VectorBase:PHUM117540"/>
<dbReference type="EMBL" id="DS235078">
    <property type="protein sequence ID" value="EEB11448.1"/>
    <property type="molecule type" value="Genomic_DNA"/>
</dbReference>
<name>E0VDJ2_PEDHC</name>
<accession>E0VDJ2</accession>
<dbReference type="InterPro" id="IPR026848">
    <property type="entry name" value="Fancl"/>
</dbReference>
<dbReference type="PANTHER" id="PTHR13206">
    <property type="entry name" value="UBIQUITIN LIGASE PROTEIN PHF9 FANCONI ANEMIA GROUP L PROTEIN"/>
    <property type="match status" value="1"/>
</dbReference>
<dbReference type="InterPro" id="IPR044037">
    <property type="entry name" value="FANCL_d3"/>
</dbReference>
<dbReference type="CDD" id="cd23832">
    <property type="entry name" value="DRWD-C_FANCL"/>
    <property type="match status" value="1"/>
</dbReference>
<proteinExistence type="predicted"/>
<dbReference type="Pfam" id="PF18891">
    <property type="entry name" value="FANCL_d3"/>
    <property type="match status" value="1"/>
</dbReference>
<dbReference type="GO" id="GO:0006513">
    <property type="term" value="P:protein monoubiquitination"/>
    <property type="evidence" value="ECO:0007669"/>
    <property type="project" value="TreeGrafter"/>
</dbReference>
<evidence type="ECO:0000259" key="2">
    <source>
        <dbReference type="Pfam" id="PF18891"/>
    </source>
</evidence>
<reference evidence="4" key="3">
    <citation type="submission" date="2021-02" db="UniProtKB">
        <authorList>
            <consortium name="EnsemblMetazoa"/>
        </authorList>
    </citation>
    <scope>IDENTIFICATION</scope>
    <source>
        <strain evidence="4">USDA</strain>
    </source>
</reference>
<dbReference type="GeneID" id="8238310"/>
<dbReference type="RefSeq" id="XP_002424186.1">
    <property type="nucleotide sequence ID" value="XM_002424141.1"/>
</dbReference>
<dbReference type="InParanoid" id="E0VDJ2"/>
<gene>
    <name evidence="4" type="primary">8238310</name>
    <name evidence="3" type="ORF">Phum_PHUM117540</name>
</gene>
<dbReference type="GO" id="GO:0016874">
    <property type="term" value="F:ligase activity"/>
    <property type="evidence" value="ECO:0007669"/>
    <property type="project" value="UniProtKB-KW"/>
</dbReference>
<sequence>MKYLGPSLKNFLQRKFSSVNEFYIELKKFVAINDKNRITHKSLLEDPLKMCNFVSVLQKDLNSVRELLKLVNLEKNLLTMEVVDSQNRVHKAIIKLSNCKEPITVVNHDLPLKKANSEIRKFCEKFINLIKSLQEFWDLVTLIDSSCIVIEPYNPTLKDNFRRIKLSETFSVSFTIDPENPNVMPNFQFYGCQSEINHHKEILQNSIINDKWDQNENLLKNISKILCTKIPNKMSSDNNDLCKLVRDGECAICFTTLLENELPNEVCESHKCKSLYHSKCLKTYLCSLPNVRESFGKIIGLCPNCDNVIFCSL</sequence>
<dbReference type="InterPro" id="IPR026850">
    <property type="entry name" value="FANCL_C"/>
</dbReference>
<dbReference type="InterPro" id="IPR043003">
    <property type="entry name" value="FANCL_d3_sf"/>
</dbReference>
<dbReference type="GO" id="GO:0061630">
    <property type="term" value="F:ubiquitin protein ligase activity"/>
    <property type="evidence" value="ECO:0007669"/>
    <property type="project" value="TreeGrafter"/>
</dbReference>
<dbReference type="eggNOG" id="KOG3268">
    <property type="taxonomic scope" value="Eukaryota"/>
</dbReference>
<dbReference type="Pfam" id="PF11793">
    <property type="entry name" value="FANCL_C"/>
    <property type="match status" value="1"/>
</dbReference>
<evidence type="ECO:0000259" key="1">
    <source>
        <dbReference type="Pfam" id="PF11793"/>
    </source>
</evidence>
<evidence type="ECO:0000313" key="5">
    <source>
        <dbReference type="Proteomes" id="UP000009046"/>
    </source>
</evidence>
<dbReference type="EMBL" id="AAZO01001386">
    <property type="status" value="NOT_ANNOTATED_CDS"/>
    <property type="molecule type" value="Genomic_DNA"/>
</dbReference>
<dbReference type="SMART" id="SM01197">
    <property type="entry name" value="FANCL_C"/>
    <property type="match status" value="1"/>
</dbReference>
<dbReference type="Proteomes" id="UP000009046">
    <property type="component" value="Unassembled WGS sequence"/>
</dbReference>
<dbReference type="Gene3D" id="3.10.110.20">
    <property type="entry name" value="RWD domain-like"/>
    <property type="match status" value="1"/>
</dbReference>
<dbReference type="PANTHER" id="PTHR13206:SF0">
    <property type="entry name" value="E3 UBIQUITIN-PROTEIN LIGASE FANCL"/>
    <property type="match status" value="1"/>
</dbReference>
<dbReference type="GO" id="GO:0036297">
    <property type="term" value="P:interstrand cross-link repair"/>
    <property type="evidence" value="ECO:0007669"/>
    <property type="project" value="InterPro"/>
</dbReference>
<protein>
    <submittedName>
        <fullName evidence="3 4">Ubiquitin ligase protein FANCL, putative</fullName>
    </submittedName>
</protein>
<dbReference type="KEGG" id="phu:Phum_PHUM117540"/>
<dbReference type="OMA" id="FQWLVAC"/>
<dbReference type="CTD" id="8238310"/>
<keyword evidence="5" id="KW-1185">Reference proteome</keyword>
<reference evidence="3" key="2">
    <citation type="submission" date="2007-04" db="EMBL/GenBank/DDBJ databases">
        <title>The genome of the human body louse.</title>
        <authorList>
            <consortium name="The Human Body Louse Genome Consortium"/>
            <person name="Kirkness E."/>
            <person name="Walenz B."/>
            <person name="Hass B."/>
            <person name="Bruggner R."/>
            <person name="Strausberg R."/>
        </authorList>
    </citation>
    <scope>NUCLEOTIDE SEQUENCE</scope>
    <source>
        <strain evidence="3">USDA</strain>
    </source>
</reference>
<dbReference type="OrthoDB" id="10263265at2759"/>
<dbReference type="HOGENOM" id="CLU_886288_0_0_1"/>
<dbReference type="EnsemblMetazoa" id="PHUM117540-RA">
    <property type="protein sequence ID" value="PHUM117540-PA"/>
    <property type="gene ID" value="PHUM117540"/>
</dbReference>
<evidence type="ECO:0000313" key="3">
    <source>
        <dbReference type="EMBL" id="EEB11448.1"/>
    </source>
</evidence>
<dbReference type="STRING" id="121224.E0VDJ2"/>
<keyword evidence="3" id="KW-0436">Ligase</keyword>
<reference evidence="3" key="1">
    <citation type="submission" date="2007-04" db="EMBL/GenBank/DDBJ databases">
        <title>Annotation of Pediculus humanus corporis strain USDA.</title>
        <authorList>
            <person name="Kirkness E."/>
            <person name="Hannick L."/>
            <person name="Hass B."/>
            <person name="Bruggner R."/>
            <person name="Lawson D."/>
            <person name="Bidwell S."/>
            <person name="Joardar V."/>
            <person name="Caler E."/>
            <person name="Walenz B."/>
            <person name="Inman J."/>
            <person name="Schobel S."/>
            <person name="Galinsky K."/>
            <person name="Amedeo P."/>
            <person name="Strausberg R."/>
        </authorList>
    </citation>
    <scope>NUCLEOTIDE SEQUENCE</scope>
    <source>
        <strain evidence="3">USDA</strain>
    </source>
</reference>
<dbReference type="GO" id="GO:0043240">
    <property type="term" value="C:Fanconi anaemia nuclear complex"/>
    <property type="evidence" value="ECO:0007669"/>
    <property type="project" value="InterPro"/>
</dbReference>
<dbReference type="AlphaFoldDB" id="E0VDJ2"/>
<organism>
    <name type="scientific">Pediculus humanus subsp. corporis</name>
    <name type="common">Body louse</name>
    <dbReference type="NCBI Taxonomy" id="121224"/>
    <lineage>
        <taxon>Eukaryota</taxon>
        <taxon>Metazoa</taxon>
        <taxon>Ecdysozoa</taxon>
        <taxon>Arthropoda</taxon>
        <taxon>Hexapoda</taxon>
        <taxon>Insecta</taxon>
        <taxon>Pterygota</taxon>
        <taxon>Neoptera</taxon>
        <taxon>Paraneoptera</taxon>
        <taxon>Psocodea</taxon>
        <taxon>Troctomorpha</taxon>
        <taxon>Phthiraptera</taxon>
        <taxon>Anoplura</taxon>
        <taxon>Pediculidae</taxon>
        <taxon>Pediculus</taxon>
    </lineage>
</organism>
<feature type="domain" description="FANCL UBC-like" evidence="2">
    <location>
        <begin position="135"/>
        <end position="232"/>
    </location>
</feature>
<dbReference type="InterPro" id="IPR013083">
    <property type="entry name" value="Znf_RING/FYVE/PHD"/>
</dbReference>
<evidence type="ECO:0000313" key="4">
    <source>
        <dbReference type="EnsemblMetazoa" id="PHUM117540-PA"/>
    </source>
</evidence>
<feature type="domain" description="FANCL C-terminal" evidence="1">
    <location>
        <begin position="249"/>
        <end position="309"/>
    </location>
</feature>
<dbReference type="Gene3D" id="3.30.40.10">
    <property type="entry name" value="Zinc/RING finger domain, C3HC4 (zinc finger)"/>
    <property type="match status" value="1"/>
</dbReference>